<dbReference type="Pfam" id="PF00474">
    <property type="entry name" value="SSF"/>
    <property type="match status" value="1"/>
</dbReference>
<keyword evidence="5 14" id="KW-0812">Transmembrane</keyword>
<keyword evidence="9" id="KW-0406">Ion transport</keyword>
<comment type="subcellular location">
    <subcellularLocation>
        <location evidence="1">Cell membrane</location>
        <topology evidence="1">Multi-pass membrane protein</topology>
    </subcellularLocation>
</comment>
<feature type="transmembrane region" description="Helical" evidence="14">
    <location>
        <begin position="420"/>
        <end position="438"/>
    </location>
</feature>
<accession>A0A2U1JW94</accession>
<feature type="transmembrane region" description="Helical" evidence="14">
    <location>
        <begin position="6"/>
        <end position="24"/>
    </location>
</feature>
<sequence length="501" mass="53778">MTAAMVWWGVAIYVIVSLVLAYYSRTGKAVDMTDYFLGNRKMGGFVSALSYSATTYSAFMLVGLAGLTYAGGVGALGFELIYLAGVSLIVFFGPRFWLAGKKYGYVTPTEMLGDRYNSKAVAVVTSLASCIFLIPYSAVQLTGVGYLLSSMSDNVISFTTGVTIAAILAIVFTMIAGIRSVMWTDALQAIVMIVTATLVVLIVISTLGGFGTFFNTLATDHPGSLAVPGKGFFSFPTFLSLTLPWIFFCISNPQVSQRLYMPASFSSMRRMLLGFLVFGFIYTLVSIIWGYAALIKFPNLENADLATPTLLSSDVVPPVLALVVMLGIMAAAISTIDSIILTLSSLISRDVYRNAAKHATDKRQLLVGKIVIPIITILAYLFAQLQLDLIAVLSVSASAGLLVIVPAYVGVFFWKRGTAAGVLTSVVLSGLLVAFLELTKIKPFGYGSGVWGFLLSIVLFIAVSAVTSAPTEKANHFIHDLNSELRNKKRKTALSNHGKIV</sequence>
<dbReference type="EMBL" id="QCZG01000028">
    <property type="protein sequence ID" value="PWA09481.1"/>
    <property type="molecule type" value="Genomic_DNA"/>
</dbReference>
<dbReference type="GO" id="GO:0005886">
    <property type="term" value="C:plasma membrane"/>
    <property type="evidence" value="ECO:0007669"/>
    <property type="project" value="UniProtKB-SubCell"/>
</dbReference>
<comment type="similarity">
    <text evidence="2 13">Belongs to the sodium:solute symporter (SSF) (TC 2.A.21) family.</text>
</comment>
<dbReference type="RefSeq" id="WP_116555331.1">
    <property type="nucleotide sequence ID" value="NZ_QCZG01000028.1"/>
</dbReference>
<dbReference type="InterPro" id="IPR001734">
    <property type="entry name" value="Na/solute_symporter"/>
</dbReference>
<evidence type="ECO:0000256" key="4">
    <source>
        <dbReference type="ARBA" id="ARBA00022475"/>
    </source>
</evidence>
<feature type="transmembrane region" description="Helical" evidence="14">
    <location>
        <begin position="231"/>
        <end position="250"/>
    </location>
</feature>
<evidence type="ECO:0000256" key="10">
    <source>
        <dbReference type="ARBA" id="ARBA00023136"/>
    </source>
</evidence>
<feature type="transmembrane region" description="Helical" evidence="14">
    <location>
        <begin position="450"/>
        <end position="469"/>
    </location>
</feature>
<dbReference type="PANTHER" id="PTHR48086:SF3">
    <property type="entry name" value="SODIUM_PROLINE SYMPORTER"/>
    <property type="match status" value="1"/>
</dbReference>
<evidence type="ECO:0000256" key="3">
    <source>
        <dbReference type="ARBA" id="ARBA00022448"/>
    </source>
</evidence>
<evidence type="ECO:0000256" key="12">
    <source>
        <dbReference type="ARBA" id="ARBA00033708"/>
    </source>
</evidence>
<evidence type="ECO:0000256" key="6">
    <source>
        <dbReference type="ARBA" id="ARBA00022847"/>
    </source>
</evidence>
<evidence type="ECO:0000313" key="15">
    <source>
        <dbReference type="EMBL" id="PWA09481.1"/>
    </source>
</evidence>
<dbReference type="PANTHER" id="PTHR48086">
    <property type="entry name" value="SODIUM/PROLINE SYMPORTER-RELATED"/>
    <property type="match status" value="1"/>
</dbReference>
<keyword evidence="16" id="KW-1185">Reference proteome</keyword>
<organism evidence="15 16">
    <name type="scientific">Pueribacillus theae</name>
    <dbReference type="NCBI Taxonomy" id="2171751"/>
    <lineage>
        <taxon>Bacteria</taxon>
        <taxon>Bacillati</taxon>
        <taxon>Bacillota</taxon>
        <taxon>Bacilli</taxon>
        <taxon>Bacillales</taxon>
        <taxon>Bacillaceae</taxon>
        <taxon>Pueribacillus</taxon>
    </lineage>
</organism>
<feature type="transmembrane region" description="Helical" evidence="14">
    <location>
        <begin position="158"/>
        <end position="178"/>
    </location>
</feature>
<keyword evidence="6" id="KW-0769">Symport</keyword>
<evidence type="ECO:0000256" key="7">
    <source>
        <dbReference type="ARBA" id="ARBA00022989"/>
    </source>
</evidence>
<dbReference type="AlphaFoldDB" id="A0A2U1JW94"/>
<dbReference type="InterPro" id="IPR038377">
    <property type="entry name" value="Na/Glc_symporter_sf"/>
</dbReference>
<dbReference type="Proteomes" id="UP000245998">
    <property type="component" value="Unassembled WGS sequence"/>
</dbReference>
<feature type="transmembrane region" description="Helical" evidence="14">
    <location>
        <begin position="389"/>
        <end position="413"/>
    </location>
</feature>
<reference evidence="15 16" key="1">
    <citation type="submission" date="2018-04" db="EMBL/GenBank/DDBJ databases">
        <title>Camelliibacillus theae gen. nov., sp. nov., isolated from Pu'er tea.</title>
        <authorList>
            <person name="Niu L."/>
        </authorList>
    </citation>
    <scope>NUCLEOTIDE SEQUENCE [LARGE SCALE GENOMIC DNA]</scope>
    <source>
        <strain evidence="15 16">T8</strain>
    </source>
</reference>
<dbReference type="OrthoDB" id="9810181at2"/>
<keyword evidence="10 14" id="KW-0472">Membrane</keyword>
<name>A0A2U1JW94_9BACI</name>
<evidence type="ECO:0000256" key="9">
    <source>
        <dbReference type="ARBA" id="ARBA00023065"/>
    </source>
</evidence>
<dbReference type="Gene3D" id="1.20.1730.10">
    <property type="entry name" value="Sodium/glucose cotransporter"/>
    <property type="match status" value="1"/>
</dbReference>
<feature type="transmembrane region" description="Helical" evidence="14">
    <location>
        <begin position="271"/>
        <end position="295"/>
    </location>
</feature>
<dbReference type="CDD" id="cd10322">
    <property type="entry name" value="SLC5sbd"/>
    <property type="match status" value="1"/>
</dbReference>
<feature type="transmembrane region" description="Helical" evidence="14">
    <location>
        <begin position="80"/>
        <end position="99"/>
    </location>
</feature>
<proteinExistence type="inferred from homology"/>
<gene>
    <name evidence="15" type="ORF">DCC39_12960</name>
</gene>
<keyword evidence="8" id="KW-0915">Sodium</keyword>
<comment type="catalytic activity">
    <reaction evidence="12">
        <text>L-proline(in) + Na(+)(in) = L-proline(out) + Na(+)(out)</text>
        <dbReference type="Rhea" id="RHEA:28967"/>
        <dbReference type="ChEBI" id="CHEBI:29101"/>
        <dbReference type="ChEBI" id="CHEBI:60039"/>
    </reaction>
</comment>
<feature type="transmembrane region" description="Helical" evidence="14">
    <location>
        <begin position="45"/>
        <end position="68"/>
    </location>
</feature>
<keyword evidence="4" id="KW-1003">Cell membrane</keyword>
<evidence type="ECO:0000256" key="8">
    <source>
        <dbReference type="ARBA" id="ARBA00023053"/>
    </source>
</evidence>
<evidence type="ECO:0000256" key="1">
    <source>
        <dbReference type="ARBA" id="ARBA00004651"/>
    </source>
</evidence>
<keyword evidence="3" id="KW-0813">Transport</keyword>
<evidence type="ECO:0000256" key="5">
    <source>
        <dbReference type="ARBA" id="ARBA00022692"/>
    </source>
</evidence>
<feature type="transmembrane region" description="Helical" evidence="14">
    <location>
        <begin position="120"/>
        <end position="138"/>
    </location>
</feature>
<evidence type="ECO:0000256" key="14">
    <source>
        <dbReference type="SAM" id="Phobius"/>
    </source>
</evidence>
<evidence type="ECO:0000256" key="13">
    <source>
        <dbReference type="RuleBase" id="RU362091"/>
    </source>
</evidence>
<feature type="transmembrane region" description="Helical" evidence="14">
    <location>
        <begin position="190"/>
        <end position="211"/>
    </location>
</feature>
<comment type="caution">
    <text evidence="15">The sequence shown here is derived from an EMBL/GenBank/DDBJ whole genome shotgun (WGS) entry which is preliminary data.</text>
</comment>
<protein>
    <submittedName>
        <fullName evidence="15">Pantothenate permease</fullName>
    </submittedName>
</protein>
<keyword evidence="7 14" id="KW-1133">Transmembrane helix</keyword>
<dbReference type="GO" id="GO:0006814">
    <property type="term" value="P:sodium ion transport"/>
    <property type="evidence" value="ECO:0007669"/>
    <property type="project" value="UniProtKB-KW"/>
</dbReference>
<evidence type="ECO:0000256" key="11">
    <source>
        <dbReference type="ARBA" id="ARBA00023201"/>
    </source>
</evidence>
<dbReference type="PROSITE" id="PS50283">
    <property type="entry name" value="NA_SOLUT_SYMP_3"/>
    <property type="match status" value="1"/>
</dbReference>
<feature type="transmembrane region" description="Helical" evidence="14">
    <location>
        <begin position="365"/>
        <end position="383"/>
    </location>
</feature>
<dbReference type="GO" id="GO:0015293">
    <property type="term" value="F:symporter activity"/>
    <property type="evidence" value="ECO:0007669"/>
    <property type="project" value="UniProtKB-KW"/>
</dbReference>
<evidence type="ECO:0000313" key="16">
    <source>
        <dbReference type="Proteomes" id="UP000245998"/>
    </source>
</evidence>
<dbReference type="InterPro" id="IPR050277">
    <property type="entry name" value="Sodium:Solute_Symporter"/>
</dbReference>
<feature type="transmembrane region" description="Helical" evidence="14">
    <location>
        <begin position="315"/>
        <end position="344"/>
    </location>
</feature>
<keyword evidence="11" id="KW-0739">Sodium transport</keyword>
<evidence type="ECO:0000256" key="2">
    <source>
        <dbReference type="ARBA" id="ARBA00006434"/>
    </source>
</evidence>